<name>A0ABN2WQI3_9ACTN</name>
<accession>A0ABN2WQI3</accession>
<feature type="compositionally biased region" description="Pro residues" evidence="1">
    <location>
        <begin position="1"/>
        <end position="11"/>
    </location>
</feature>
<reference evidence="2 3" key="1">
    <citation type="journal article" date="2019" name="Int. J. Syst. Evol. Microbiol.">
        <title>The Global Catalogue of Microorganisms (GCM) 10K type strain sequencing project: providing services to taxonomists for standard genome sequencing and annotation.</title>
        <authorList>
            <consortium name="The Broad Institute Genomics Platform"/>
            <consortium name="The Broad Institute Genome Sequencing Center for Infectious Disease"/>
            <person name="Wu L."/>
            <person name="Ma J."/>
        </authorList>
    </citation>
    <scope>NUCLEOTIDE SEQUENCE [LARGE SCALE GENOMIC DNA]</scope>
    <source>
        <strain evidence="2 3">JCM 14559</strain>
    </source>
</reference>
<gene>
    <name evidence="2" type="ORF">GCM10009759_24960</name>
</gene>
<feature type="region of interest" description="Disordered" evidence="1">
    <location>
        <begin position="698"/>
        <end position="726"/>
    </location>
</feature>
<sequence>MTPDHPAPGGEPGPAVHGLPDEAAAPGPVTNIGVLAHHIGPVVHQEVRRREVLDATDLPRDALLLAPYVDVDEWSEALATGTAFLAPGGTSGVMLVVARRGCGSSTFVRRLCAENTSGTMAILDLEPDWDSPSVSRLPLEPQRIYILELKDPATDLPSSGFLDRLAVFGEQLVGHDSRLIVTFTEQLWESVDGWQRLQVPTVRLCAAPDPQQLVEEHLRARKRPAAIVYVRTAVARALLRGMNAVEATRAVETVIRQWGSAPTGLEQQAAVPWLPALAGLRRSSVPHPEHEFDQDLASRIESALGDWRIELDRLFSEAGPGPGGSSLSLRLRCLLVSLVVHRSAPAHTIDQDALALETALVRASPGGSYGEPTVATLFAGQGLRSRLTALSAQVDPYDQVVFDRPGYTEAVLVYVWDNFPQIRSTLLDWLVRLPVRDRTGADPAARALAELILRHKDIDRLDESRRIAVAAGRITLLTEVTGRILADEHMRRGVWQLMTSWAKSQTGPGQAVIDICRPVLLAPESRSGDRRLAMTRLRHLAQHAENGLRERLLALLDDLAAEERTLPLLVSEVDTWLTRDRPGHLGTLSLLALLTVRQEGGSEPWLLSTPAPLPEHLLTRGLAELLGNFRDHPEAVPRTAGWLQPVPEGNALDRVLGCLAAGLSASAEADPSMHLMSALTDADSDPGRLRDLLFQRMLGGTPQGGHPEWGDRPAVQPVPDQPVYGP</sequence>
<feature type="region of interest" description="Disordered" evidence="1">
    <location>
        <begin position="1"/>
        <end position="24"/>
    </location>
</feature>
<evidence type="ECO:0000256" key="1">
    <source>
        <dbReference type="SAM" id="MobiDB-lite"/>
    </source>
</evidence>
<dbReference type="RefSeq" id="WP_344552049.1">
    <property type="nucleotide sequence ID" value="NZ_BAAANS010000013.1"/>
</dbReference>
<keyword evidence="3" id="KW-1185">Reference proteome</keyword>
<dbReference type="EMBL" id="BAAANS010000013">
    <property type="protein sequence ID" value="GAA2096086.1"/>
    <property type="molecule type" value="Genomic_DNA"/>
</dbReference>
<evidence type="ECO:0000313" key="3">
    <source>
        <dbReference type="Proteomes" id="UP001500897"/>
    </source>
</evidence>
<protein>
    <submittedName>
        <fullName evidence="2">Uncharacterized protein</fullName>
    </submittedName>
</protein>
<comment type="caution">
    <text evidence="2">The sequence shown here is derived from an EMBL/GenBank/DDBJ whole genome shotgun (WGS) entry which is preliminary data.</text>
</comment>
<evidence type="ECO:0000313" key="2">
    <source>
        <dbReference type="EMBL" id="GAA2096086.1"/>
    </source>
</evidence>
<dbReference type="Proteomes" id="UP001500897">
    <property type="component" value="Unassembled WGS sequence"/>
</dbReference>
<proteinExistence type="predicted"/>
<organism evidence="2 3">
    <name type="scientific">Kitasatospora saccharophila</name>
    <dbReference type="NCBI Taxonomy" id="407973"/>
    <lineage>
        <taxon>Bacteria</taxon>
        <taxon>Bacillati</taxon>
        <taxon>Actinomycetota</taxon>
        <taxon>Actinomycetes</taxon>
        <taxon>Kitasatosporales</taxon>
        <taxon>Streptomycetaceae</taxon>
        <taxon>Kitasatospora</taxon>
    </lineage>
</organism>